<dbReference type="EMBL" id="HBIB01010916">
    <property type="protein sequence ID" value="CAE0244857.1"/>
    <property type="molecule type" value="Transcribed_RNA"/>
</dbReference>
<protein>
    <submittedName>
        <fullName evidence="1">Uncharacterized protein</fullName>
    </submittedName>
</protein>
<accession>A0A7S3D2V4</accession>
<evidence type="ECO:0000313" key="1">
    <source>
        <dbReference type="EMBL" id="CAE0244857.1"/>
    </source>
</evidence>
<proteinExistence type="predicted"/>
<sequence>MGQKKKKDEDSLPPIERMMQYLTTSLQENATYKANEGWMKGFMDKLPLAVASKVVELGLDNIEDVVRSTTGKVTDEKELKDAIKGLYENSKDIMKENLAVRRKAANKDDEEMLNEECPVDEKILAKEAAVHGAFQRARARAGLDFDNHERIQLPHRFHTDFLKVSSK</sequence>
<dbReference type="AlphaFoldDB" id="A0A7S3D2V4"/>
<reference evidence="1" key="1">
    <citation type="submission" date="2021-01" db="EMBL/GenBank/DDBJ databases">
        <authorList>
            <person name="Corre E."/>
            <person name="Pelletier E."/>
            <person name="Niang G."/>
            <person name="Scheremetjew M."/>
            <person name="Finn R."/>
            <person name="Kale V."/>
            <person name="Holt S."/>
            <person name="Cochrane G."/>
            <person name="Meng A."/>
            <person name="Brown T."/>
            <person name="Cohen L."/>
        </authorList>
    </citation>
    <scope>NUCLEOTIDE SEQUENCE</scope>
    <source>
        <strain evidence="1">NIES-2562</strain>
    </source>
</reference>
<name>A0A7S3D2V4_9EUKA</name>
<organism evidence="1">
    <name type="scientific">Palpitomonas bilix</name>
    <dbReference type="NCBI Taxonomy" id="652834"/>
    <lineage>
        <taxon>Eukaryota</taxon>
        <taxon>Eukaryota incertae sedis</taxon>
    </lineage>
</organism>
<gene>
    <name evidence="1" type="ORF">PBIL07802_LOCUS7035</name>
</gene>